<dbReference type="InterPro" id="IPR039542">
    <property type="entry name" value="Erv_N"/>
</dbReference>
<evidence type="ECO:0000256" key="6">
    <source>
        <dbReference type="ARBA" id="ARBA00023136"/>
    </source>
</evidence>
<comment type="similarity">
    <text evidence="3">Belongs to the ERGIC family.</text>
</comment>
<evidence type="ECO:0000256" key="8">
    <source>
        <dbReference type="SAM" id="MobiDB-lite"/>
    </source>
</evidence>
<evidence type="ECO:0000259" key="10">
    <source>
        <dbReference type="Pfam" id="PF07970"/>
    </source>
</evidence>
<evidence type="ECO:0000313" key="12">
    <source>
        <dbReference type="WBParaSite" id="TASK_0000682201-mRNA-1"/>
    </source>
</evidence>
<proteinExistence type="inferred from homology"/>
<dbReference type="AlphaFoldDB" id="A0A0R3W8U8"/>
<dbReference type="GO" id="GO:0000139">
    <property type="term" value="C:Golgi membrane"/>
    <property type="evidence" value="ECO:0007669"/>
    <property type="project" value="TreeGrafter"/>
</dbReference>
<dbReference type="STRING" id="60517.A0A0R3W8U8"/>
<feature type="domain" description="Endoplasmic reticulum vesicle transporter N-terminal" evidence="11">
    <location>
        <begin position="10"/>
        <end position="121"/>
    </location>
</feature>
<evidence type="ECO:0000256" key="7">
    <source>
        <dbReference type="ARBA" id="ARBA00040493"/>
    </source>
</evidence>
<reference evidence="12" key="1">
    <citation type="submission" date="2017-02" db="UniProtKB">
        <authorList>
            <consortium name="WormBaseParasite"/>
        </authorList>
    </citation>
    <scope>IDENTIFICATION</scope>
</reference>
<sequence>MSPAFLSRSLRQFDAFAKPLKDFRIQTVSGALRSFSDFQLTFSVTIVFLLIIFILFAWEVADYLSPAVKQEIIVDISRNRHMSISFDIVFPFVPCYGNLSLGIIFPKVLSVDSMDISGEQHSAITKEVNKTRVSSDGSRVESGSDSEKLKALERKRTPLQSKNYCGSCYGAGVEDNQCCDTCESVLEAYRVRGWSVSDPEVFEQCKDEKEAGSLAAIGQEGCRLVGQLGVNKVAGAFHIAPGKSYGQGHVHVHDLLAFSGKQFVLDHQIRRLSFGDTYPGQINPLDNTNMSDSTKSPMISYFLKLVPTIYSDFSEKPLVTNQYSATWQVKSTPLTGGSEGIPGVFFNYQISPLLVKLAKERRSFLHFLTNTCAIVGGVYTVFKLRSAVDTPSEITRLLFVDLHPQEVNLWLLQLRTNWRSDGIVCL</sequence>
<evidence type="ECO:0000256" key="1">
    <source>
        <dbReference type="ARBA" id="ARBA00004257"/>
    </source>
</evidence>
<keyword evidence="5 9" id="KW-1133">Transmembrane helix</keyword>
<dbReference type="WBParaSite" id="TASK_0000682201-mRNA-1">
    <property type="protein sequence ID" value="TASK_0000682201-mRNA-1"/>
    <property type="gene ID" value="TASK_0000682201"/>
</dbReference>
<dbReference type="GO" id="GO:0005789">
    <property type="term" value="C:endoplasmic reticulum membrane"/>
    <property type="evidence" value="ECO:0007669"/>
    <property type="project" value="TreeGrafter"/>
</dbReference>
<feature type="domain" description="Endoplasmic reticulum vesicle transporter C-terminal" evidence="10">
    <location>
        <begin position="168"/>
        <end position="384"/>
    </location>
</feature>
<evidence type="ECO:0000256" key="4">
    <source>
        <dbReference type="ARBA" id="ARBA00022692"/>
    </source>
</evidence>
<dbReference type="GO" id="GO:0006888">
    <property type="term" value="P:endoplasmic reticulum to Golgi vesicle-mediated transport"/>
    <property type="evidence" value="ECO:0007669"/>
    <property type="project" value="TreeGrafter"/>
</dbReference>
<feature type="transmembrane region" description="Helical" evidence="9">
    <location>
        <begin position="82"/>
        <end position="105"/>
    </location>
</feature>
<name>A0A0R3W8U8_TAEAS</name>
<protein>
    <recommendedName>
        <fullName evidence="7">Endoplasmic reticulum-Golgi intermediate compartment protein 3</fullName>
    </recommendedName>
</protein>
<comment type="subcellular location">
    <subcellularLocation>
        <location evidence="2">Endoplasmic reticulum-Golgi intermediate compartment membrane</location>
        <topology evidence="2">Multi-pass membrane protein</topology>
    </subcellularLocation>
    <subcellularLocation>
        <location evidence="1">Golgi apparatus</location>
        <location evidence="1">cis-Golgi network membrane</location>
        <topology evidence="1">Multi-pass membrane protein</topology>
    </subcellularLocation>
</comment>
<dbReference type="Pfam" id="PF13850">
    <property type="entry name" value="ERGIC_N"/>
    <property type="match status" value="1"/>
</dbReference>
<dbReference type="GO" id="GO:0006890">
    <property type="term" value="P:retrograde vesicle-mediated transport, Golgi to endoplasmic reticulum"/>
    <property type="evidence" value="ECO:0007669"/>
    <property type="project" value="TreeGrafter"/>
</dbReference>
<evidence type="ECO:0000256" key="9">
    <source>
        <dbReference type="SAM" id="Phobius"/>
    </source>
</evidence>
<dbReference type="PANTHER" id="PTHR10984">
    <property type="entry name" value="ENDOPLASMIC RETICULUM-GOLGI INTERMEDIATE COMPARTMENT PROTEIN"/>
    <property type="match status" value="1"/>
</dbReference>
<keyword evidence="6 9" id="KW-0472">Membrane</keyword>
<dbReference type="InterPro" id="IPR045888">
    <property type="entry name" value="Erv"/>
</dbReference>
<evidence type="ECO:0000256" key="5">
    <source>
        <dbReference type="ARBA" id="ARBA00022989"/>
    </source>
</evidence>
<evidence type="ECO:0000256" key="3">
    <source>
        <dbReference type="ARBA" id="ARBA00005648"/>
    </source>
</evidence>
<feature type="compositionally biased region" description="Polar residues" evidence="8">
    <location>
        <begin position="131"/>
        <end position="143"/>
    </location>
</feature>
<organism evidence="12">
    <name type="scientific">Taenia asiatica</name>
    <name type="common">Asian tapeworm</name>
    <dbReference type="NCBI Taxonomy" id="60517"/>
    <lineage>
        <taxon>Eukaryota</taxon>
        <taxon>Metazoa</taxon>
        <taxon>Spiralia</taxon>
        <taxon>Lophotrochozoa</taxon>
        <taxon>Platyhelminthes</taxon>
        <taxon>Cestoda</taxon>
        <taxon>Eucestoda</taxon>
        <taxon>Cyclophyllidea</taxon>
        <taxon>Taeniidae</taxon>
        <taxon>Taenia</taxon>
    </lineage>
</organism>
<feature type="region of interest" description="Disordered" evidence="8">
    <location>
        <begin position="127"/>
        <end position="148"/>
    </location>
</feature>
<dbReference type="InterPro" id="IPR012936">
    <property type="entry name" value="Erv_C"/>
</dbReference>
<dbReference type="Pfam" id="PF07970">
    <property type="entry name" value="COPIIcoated_ERV"/>
    <property type="match status" value="1"/>
</dbReference>
<dbReference type="GO" id="GO:0033116">
    <property type="term" value="C:endoplasmic reticulum-Golgi intermediate compartment membrane"/>
    <property type="evidence" value="ECO:0007669"/>
    <property type="project" value="UniProtKB-SubCell"/>
</dbReference>
<dbReference type="GO" id="GO:0030134">
    <property type="term" value="C:COPII-coated ER to Golgi transport vesicle"/>
    <property type="evidence" value="ECO:0007669"/>
    <property type="project" value="TreeGrafter"/>
</dbReference>
<keyword evidence="4 9" id="KW-0812">Transmembrane</keyword>
<feature type="transmembrane region" description="Helical" evidence="9">
    <location>
        <begin position="40"/>
        <end position="61"/>
    </location>
</feature>
<evidence type="ECO:0000259" key="11">
    <source>
        <dbReference type="Pfam" id="PF13850"/>
    </source>
</evidence>
<dbReference type="PANTHER" id="PTHR10984:SF25">
    <property type="entry name" value="ENDOPLASMIC RETICULUM-GOLGI INTERMEDIATE COMPARTMENT PROTEIN 3"/>
    <property type="match status" value="1"/>
</dbReference>
<accession>A0A0R3W8U8</accession>
<evidence type="ECO:0000256" key="2">
    <source>
        <dbReference type="ARBA" id="ARBA00004457"/>
    </source>
</evidence>